<dbReference type="Proteomes" id="UP001593940">
    <property type="component" value="Unassembled WGS sequence"/>
</dbReference>
<protein>
    <submittedName>
        <fullName evidence="1">Uncharacterized protein</fullName>
    </submittedName>
</protein>
<dbReference type="Gene3D" id="2.60.40.1880">
    <property type="entry name" value="Invasion associated locus B (IalB) protein"/>
    <property type="match status" value="1"/>
</dbReference>
<accession>A0ABV6Y9R3</accession>
<dbReference type="RefSeq" id="WP_203274078.1">
    <property type="nucleotide sequence ID" value="NZ_JAFBID010000057.1"/>
</dbReference>
<gene>
    <name evidence="1" type="ORF">ACETIH_13770</name>
</gene>
<organism evidence="1 2">
    <name type="scientific">Microvirga arabica</name>
    <dbReference type="NCBI Taxonomy" id="1128671"/>
    <lineage>
        <taxon>Bacteria</taxon>
        <taxon>Pseudomonadati</taxon>
        <taxon>Pseudomonadota</taxon>
        <taxon>Alphaproteobacteria</taxon>
        <taxon>Hyphomicrobiales</taxon>
        <taxon>Methylobacteriaceae</taxon>
        <taxon>Microvirga</taxon>
    </lineage>
</organism>
<reference evidence="1 2" key="1">
    <citation type="submission" date="2024-09" db="EMBL/GenBank/DDBJ databases">
        <title>Nodulacao em especies de Leguminosae Basais da Amazonia e Caracterizacao dos Rizobios e Bacterias Associadas aos Nodulos.</title>
        <authorList>
            <person name="Jambeiro I.C.A."/>
            <person name="Lopes I.S."/>
            <person name="Aguiar E.R.G.R."/>
            <person name="Santos A.F.J."/>
            <person name="Dos Santos J.M.F."/>
            <person name="Gross E."/>
        </authorList>
    </citation>
    <scope>NUCLEOTIDE SEQUENCE [LARGE SCALE GENOMIC DNA]</scope>
    <source>
        <strain evidence="1 2">BRUESC1165</strain>
    </source>
</reference>
<dbReference type="InterPro" id="IPR038696">
    <property type="entry name" value="IalB_sf"/>
</dbReference>
<evidence type="ECO:0000313" key="1">
    <source>
        <dbReference type="EMBL" id="MFC1457772.1"/>
    </source>
</evidence>
<proteinExistence type="predicted"/>
<comment type="caution">
    <text evidence="1">The sequence shown here is derived from an EMBL/GenBank/DDBJ whole genome shotgun (WGS) entry which is preliminary data.</text>
</comment>
<evidence type="ECO:0000313" key="2">
    <source>
        <dbReference type="Proteomes" id="UP001593940"/>
    </source>
</evidence>
<dbReference type="EMBL" id="JBHOMY010000032">
    <property type="protein sequence ID" value="MFC1457772.1"/>
    <property type="molecule type" value="Genomic_DNA"/>
</dbReference>
<name>A0ABV6Y9R3_9HYPH</name>
<sequence length="62" mass="6965">MIPRGNYAWLRSTERGAEFSRALEKGRIAIVEATSQRGNKTTYSFSLKGFTAVMKKAHQGCR</sequence>
<keyword evidence="2" id="KW-1185">Reference proteome</keyword>